<proteinExistence type="predicted"/>
<accession>A0A5A7P421</accession>
<sequence>MSWLDLRHLIIGIFFHRVWIIPPPPLPFYVLSTLANLGDVSATESLSVLGKGPQVNVFRERGLAKAGFEDLVTGVLIRKGDVNQLVKTARTKKGRVDNVRPVSGTNYEDSLFGIHAIHFGQKLVKNTICRSTSITYTASSLCTKYKTTKLCTNLSSNGVELVKEENARSRLTSLVEYFANISFTLSKPHEFYRIQEGHRKGHPLKVTCRISRTSPGAPQDIAQSTRDSLRG</sequence>
<keyword evidence="3" id="KW-1185">Reference proteome</keyword>
<comment type="caution">
    <text evidence="2">The sequence shown here is derived from an EMBL/GenBank/DDBJ whole genome shotgun (WGS) entry which is preliminary data.</text>
</comment>
<gene>
    <name evidence="2" type="ORF">STAS_03050</name>
</gene>
<dbReference type="AlphaFoldDB" id="A0A5A7P421"/>
<organism evidence="2 3">
    <name type="scientific">Striga asiatica</name>
    <name type="common">Asiatic witchweed</name>
    <name type="synonym">Buchnera asiatica</name>
    <dbReference type="NCBI Taxonomy" id="4170"/>
    <lineage>
        <taxon>Eukaryota</taxon>
        <taxon>Viridiplantae</taxon>
        <taxon>Streptophyta</taxon>
        <taxon>Embryophyta</taxon>
        <taxon>Tracheophyta</taxon>
        <taxon>Spermatophyta</taxon>
        <taxon>Magnoliopsida</taxon>
        <taxon>eudicotyledons</taxon>
        <taxon>Gunneridae</taxon>
        <taxon>Pentapetalae</taxon>
        <taxon>asterids</taxon>
        <taxon>lamiids</taxon>
        <taxon>Lamiales</taxon>
        <taxon>Orobanchaceae</taxon>
        <taxon>Buchnereae</taxon>
        <taxon>Striga</taxon>
    </lineage>
</organism>
<dbReference type="EMBL" id="BKCP01001780">
    <property type="protein sequence ID" value="GER27347.1"/>
    <property type="molecule type" value="Genomic_DNA"/>
</dbReference>
<protein>
    <submittedName>
        <fullName evidence="2">Integrin alpha-6</fullName>
    </submittedName>
</protein>
<feature type="chain" id="PRO_5022799029" evidence="1">
    <location>
        <begin position="21"/>
        <end position="231"/>
    </location>
</feature>
<evidence type="ECO:0000313" key="3">
    <source>
        <dbReference type="Proteomes" id="UP000325081"/>
    </source>
</evidence>
<evidence type="ECO:0000313" key="2">
    <source>
        <dbReference type="EMBL" id="GER27347.1"/>
    </source>
</evidence>
<dbReference type="GO" id="GO:0007229">
    <property type="term" value="P:integrin-mediated signaling pathway"/>
    <property type="evidence" value="ECO:0007669"/>
    <property type="project" value="UniProtKB-KW"/>
</dbReference>
<feature type="signal peptide" evidence="1">
    <location>
        <begin position="1"/>
        <end position="20"/>
    </location>
</feature>
<evidence type="ECO:0000256" key="1">
    <source>
        <dbReference type="SAM" id="SignalP"/>
    </source>
</evidence>
<keyword evidence="2" id="KW-0401">Integrin</keyword>
<name>A0A5A7P421_STRAF</name>
<dbReference type="Proteomes" id="UP000325081">
    <property type="component" value="Unassembled WGS sequence"/>
</dbReference>
<reference evidence="3" key="1">
    <citation type="journal article" date="2019" name="Curr. Biol.">
        <title>Genome Sequence of Striga asiatica Provides Insight into the Evolution of Plant Parasitism.</title>
        <authorList>
            <person name="Yoshida S."/>
            <person name="Kim S."/>
            <person name="Wafula E.K."/>
            <person name="Tanskanen J."/>
            <person name="Kim Y.M."/>
            <person name="Honaas L."/>
            <person name="Yang Z."/>
            <person name="Spallek T."/>
            <person name="Conn C.E."/>
            <person name="Ichihashi Y."/>
            <person name="Cheong K."/>
            <person name="Cui S."/>
            <person name="Der J.P."/>
            <person name="Gundlach H."/>
            <person name="Jiao Y."/>
            <person name="Hori C."/>
            <person name="Ishida J.K."/>
            <person name="Kasahara H."/>
            <person name="Kiba T."/>
            <person name="Kim M.S."/>
            <person name="Koo N."/>
            <person name="Laohavisit A."/>
            <person name="Lee Y.H."/>
            <person name="Lumba S."/>
            <person name="McCourt P."/>
            <person name="Mortimer J.C."/>
            <person name="Mutuku J.M."/>
            <person name="Nomura T."/>
            <person name="Sasaki-Sekimoto Y."/>
            <person name="Seto Y."/>
            <person name="Wang Y."/>
            <person name="Wakatake T."/>
            <person name="Sakakibara H."/>
            <person name="Demura T."/>
            <person name="Yamaguchi S."/>
            <person name="Yoneyama K."/>
            <person name="Manabe R.I."/>
            <person name="Nelson D.C."/>
            <person name="Schulman A.H."/>
            <person name="Timko M.P."/>
            <person name="dePamphilis C.W."/>
            <person name="Choi D."/>
            <person name="Shirasu K."/>
        </authorList>
    </citation>
    <scope>NUCLEOTIDE SEQUENCE [LARGE SCALE GENOMIC DNA]</scope>
    <source>
        <strain evidence="3">cv. UVA1</strain>
    </source>
</reference>
<keyword evidence="1" id="KW-0732">Signal</keyword>